<keyword evidence="2" id="KW-1185">Reference proteome</keyword>
<organism evidence="1 2">
    <name type="scientific">Ktedonobacter robiniae</name>
    <dbReference type="NCBI Taxonomy" id="2778365"/>
    <lineage>
        <taxon>Bacteria</taxon>
        <taxon>Bacillati</taxon>
        <taxon>Chloroflexota</taxon>
        <taxon>Ktedonobacteria</taxon>
        <taxon>Ktedonobacterales</taxon>
        <taxon>Ktedonobacteraceae</taxon>
        <taxon>Ktedonobacter</taxon>
    </lineage>
</organism>
<sequence>MLAYVFWHQRASNVTREEYQEKLVAFHQILQERQPQGFVGSLVLEMAQLPWMVEGSEVYEDWYLVENSAALDPLDNAAVTGICREPHHQVARLANNGTGGLYRLKEGTINLTQVAEMRFATWFSKPSGMSYDKLYEILHQRPYDQQGILWQRQMTMGPALEYCLHGSQKSLLAEEIKGVQVEVQAIFAPGR</sequence>
<reference evidence="1 2" key="1">
    <citation type="journal article" date="2021" name="Int. J. Syst. Evol. Microbiol.">
        <title>Reticulibacter mediterranei gen. nov., sp. nov., within the new family Reticulibacteraceae fam. nov., and Ktedonospora formicarum gen. nov., sp. nov., Ktedonobacter robiniae sp. nov., Dictyobacter formicarum sp. nov. and Dictyobacter arantiisoli sp. nov., belonging to the class Ktedonobacteria.</title>
        <authorList>
            <person name="Yabe S."/>
            <person name="Zheng Y."/>
            <person name="Wang C.M."/>
            <person name="Sakai Y."/>
            <person name="Abe K."/>
            <person name="Yokota A."/>
            <person name="Donadio S."/>
            <person name="Cavaletti L."/>
            <person name="Monciardini P."/>
        </authorList>
    </citation>
    <scope>NUCLEOTIDE SEQUENCE [LARGE SCALE GENOMIC DNA]</scope>
    <source>
        <strain evidence="1 2">SOSP1-30</strain>
    </source>
</reference>
<evidence type="ECO:0000313" key="2">
    <source>
        <dbReference type="Proteomes" id="UP000654345"/>
    </source>
</evidence>
<gene>
    <name evidence="1" type="ORF">KSB_83900</name>
</gene>
<protein>
    <submittedName>
        <fullName evidence="1">Uncharacterized protein</fullName>
    </submittedName>
</protein>
<comment type="caution">
    <text evidence="1">The sequence shown here is derived from an EMBL/GenBank/DDBJ whole genome shotgun (WGS) entry which is preliminary data.</text>
</comment>
<accession>A0ABQ3V5M1</accession>
<proteinExistence type="predicted"/>
<evidence type="ECO:0000313" key="1">
    <source>
        <dbReference type="EMBL" id="GHO59915.1"/>
    </source>
</evidence>
<name>A0ABQ3V5M1_9CHLR</name>
<dbReference type="EMBL" id="BNJG01000003">
    <property type="protein sequence ID" value="GHO59915.1"/>
    <property type="molecule type" value="Genomic_DNA"/>
</dbReference>
<dbReference type="RefSeq" id="WP_201376049.1">
    <property type="nucleotide sequence ID" value="NZ_BNJG01000003.1"/>
</dbReference>
<dbReference type="Proteomes" id="UP000654345">
    <property type="component" value="Unassembled WGS sequence"/>
</dbReference>